<dbReference type="AlphaFoldDB" id="A0AAV7RPD3"/>
<gene>
    <name evidence="1" type="ORF">NDU88_007189</name>
</gene>
<accession>A0AAV7RPD3</accession>
<evidence type="ECO:0000313" key="1">
    <source>
        <dbReference type="EMBL" id="KAJ1154437.1"/>
    </source>
</evidence>
<organism evidence="1 2">
    <name type="scientific">Pleurodeles waltl</name>
    <name type="common">Iberian ribbed newt</name>
    <dbReference type="NCBI Taxonomy" id="8319"/>
    <lineage>
        <taxon>Eukaryota</taxon>
        <taxon>Metazoa</taxon>
        <taxon>Chordata</taxon>
        <taxon>Craniata</taxon>
        <taxon>Vertebrata</taxon>
        <taxon>Euteleostomi</taxon>
        <taxon>Amphibia</taxon>
        <taxon>Batrachia</taxon>
        <taxon>Caudata</taxon>
        <taxon>Salamandroidea</taxon>
        <taxon>Salamandridae</taxon>
        <taxon>Pleurodelinae</taxon>
        <taxon>Pleurodeles</taxon>
    </lineage>
</organism>
<sequence length="186" mass="19572">MVLPLPNLLHLALRKRYHSSVLLPGVPLTRLSLFIPSHEYCFCGFPQHSFSKGSSHQQSRIGSICTPSNANPEQGISTHWSSTALGANDGPHGSACDLLPLNQATSPCVDRGLPGSCVTDASSTHVAFSGHRSRTGLFCARWPEVDALVPNEYGAAPCLKSVPRGASGGVDTAGCCRIRPGLRGAS</sequence>
<keyword evidence="2" id="KW-1185">Reference proteome</keyword>
<comment type="caution">
    <text evidence="1">The sequence shown here is derived from an EMBL/GenBank/DDBJ whole genome shotgun (WGS) entry which is preliminary data.</text>
</comment>
<reference evidence="1" key="1">
    <citation type="journal article" date="2022" name="bioRxiv">
        <title>Sequencing and chromosome-scale assembly of the giantPleurodeles waltlgenome.</title>
        <authorList>
            <person name="Brown T."/>
            <person name="Elewa A."/>
            <person name="Iarovenko S."/>
            <person name="Subramanian E."/>
            <person name="Araus A.J."/>
            <person name="Petzold A."/>
            <person name="Susuki M."/>
            <person name="Suzuki K.-i.T."/>
            <person name="Hayashi T."/>
            <person name="Toyoda A."/>
            <person name="Oliveira C."/>
            <person name="Osipova E."/>
            <person name="Leigh N.D."/>
            <person name="Simon A."/>
            <person name="Yun M.H."/>
        </authorList>
    </citation>
    <scope>NUCLEOTIDE SEQUENCE</scope>
    <source>
        <strain evidence="1">20211129_DDA</strain>
        <tissue evidence="1">Liver</tissue>
    </source>
</reference>
<proteinExistence type="predicted"/>
<protein>
    <submittedName>
        <fullName evidence="1">Uncharacterized protein</fullName>
    </submittedName>
</protein>
<evidence type="ECO:0000313" key="2">
    <source>
        <dbReference type="Proteomes" id="UP001066276"/>
    </source>
</evidence>
<name>A0AAV7RPD3_PLEWA</name>
<dbReference type="EMBL" id="JANPWB010000009">
    <property type="protein sequence ID" value="KAJ1154437.1"/>
    <property type="molecule type" value="Genomic_DNA"/>
</dbReference>
<dbReference type="Proteomes" id="UP001066276">
    <property type="component" value="Chromosome 5"/>
</dbReference>